<dbReference type="EMBL" id="JARBHB010000008">
    <property type="protein sequence ID" value="KAJ8876916.1"/>
    <property type="molecule type" value="Genomic_DNA"/>
</dbReference>
<keyword evidence="3" id="KW-1185">Reference proteome</keyword>
<sequence>MYAVRNEVIRQFDTDAELTGKEWAQYFMKLHGLCLWQPQKTSIARSMGFNRVQLNNYLDNLESLMRTHTFSPIRVYNMDETGIQMVPGKLCRIAVTFAKENNINLLSLPPHSSQKTQHLDRYFFKLLKVKYDELCDQWSGNHAGVSVSQYEIADIFGQAFMRVATLDIAVNAFCTCGIVPFNRYIFTDEDFLSSEATDQNCGITFDEIDTEDMSVIHFSSGTVVDYSAQVPSDTIPLQFDVPSTSAHPAISIVDSSSVYSPTNSSAPNNIPVLLEPSIAITPKESATDPSTSKHPAPVHIISKTLADSSYRSTVAANTEFSGKKETWTEISSSNGNSSQDILGRTKKEARTGREKQTIRISLFQSKRKTSSRTTMTNQNTDTPSKPTGSKGKEVSPSCDDVFVKPPLEEWIQCGGIVA</sequence>
<feature type="compositionally biased region" description="Basic and acidic residues" evidence="1">
    <location>
        <begin position="343"/>
        <end position="357"/>
    </location>
</feature>
<evidence type="ECO:0000256" key="1">
    <source>
        <dbReference type="SAM" id="MobiDB-lite"/>
    </source>
</evidence>
<protein>
    <recommendedName>
        <fullName evidence="4">DDE-1 domain-containing protein</fullName>
    </recommendedName>
</protein>
<evidence type="ECO:0000313" key="2">
    <source>
        <dbReference type="EMBL" id="KAJ8876916.1"/>
    </source>
</evidence>
<organism evidence="2 3">
    <name type="scientific">Dryococelus australis</name>
    <dbReference type="NCBI Taxonomy" id="614101"/>
    <lineage>
        <taxon>Eukaryota</taxon>
        <taxon>Metazoa</taxon>
        <taxon>Ecdysozoa</taxon>
        <taxon>Arthropoda</taxon>
        <taxon>Hexapoda</taxon>
        <taxon>Insecta</taxon>
        <taxon>Pterygota</taxon>
        <taxon>Neoptera</taxon>
        <taxon>Polyneoptera</taxon>
        <taxon>Phasmatodea</taxon>
        <taxon>Verophasmatodea</taxon>
        <taxon>Anareolatae</taxon>
        <taxon>Phasmatidae</taxon>
        <taxon>Eurycanthinae</taxon>
        <taxon>Dryococelus</taxon>
    </lineage>
</organism>
<proteinExistence type="predicted"/>
<feature type="compositionally biased region" description="Polar residues" evidence="1">
    <location>
        <begin position="375"/>
        <end position="387"/>
    </location>
</feature>
<reference evidence="2 3" key="1">
    <citation type="submission" date="2023-02" db="EMBL/GenBank/DDBJ databases">
        <title>LHISI_Scaffold_Assembly.</title>
        <authorList>
            <person name="Stuart O.P."/>
            <person name="Cleave R."/>
            <person name="Magrath M.J.L."/>
            <person name="Mikheyev A.S."/>
        </authorList>
    </citation>
    <scope>NUCLEOTIDE SEQUENCE [LARGE SCALE GENOMIC DNA]</scope>
    <source>
        <strain evidence="2">Daus_M_001</strain>
        <tissue evidence="2">Leg muscle</tissue>
    </source>
</reference>
<evidence type="ECO:0008006" key="4">
    <source>
        <dbReference type="Google" id="ProtNLM"/>
    </source>
</evidence>
<evidence type="ECO:0000313" key="3">
    <source>
        <dbReference type="Proteomes" id="UP001159363"/>
    </source>
</evidence>
<dbReference type="Proteomes" id="UP001159363">
    <property type="component" value="Chromosome 7"/>
</dbReference>
<gene>
    <name evidence="2" type="ORF">PR048_021365</name>
</gene>
<comment type="caution">
    <text evidence="2">The sequence shown here is derived from an EMBL/GenBank/DDBJ whole genome shotgun (WGS) entry which is preliminary data.</text>
</comment>
<feature type="compositionally biased region" description="Polar residues" evidence="1">
    <location>
        <begin position="328"/>
        <end position="340"/>
    </location>
</feature>
<feature type="region of interest" description="Disordered" evidence="1">
    <location>
        <begin position="327"/>
        <end position="400"/>
    </location>
</feature>
<name>A0ABQ9GY01_9NEOP</name>
<accession>A0ABQ9GY01</accession>